<dbReference type="SUPFAM" id="SSF48452">
    <property type="entry name" value="TPR-like"/>
    <property type="match status" value="1"/>
</dbReference>
<protein>
    <submittedName>
        <fullName evidence="4">Uncharacterized protein</fullName>
    </submittedName>
</protein>
<feature type="repeat" description="TPR" evidence="1">
    <location>
        <begin position="181"/>
        <end position="214"/>
    </location>
</feature>
<feature type="region of interest" description="Disordered" evidence="2">
    <location>
        <begin position="41"/>
        <end position="76"/>
    </location>
</feature>
<feature type="compositionally biased region" description="Basic residues" evidence="2">
    <location>
        <begin position="41"/>
        <end position="51"/>
    </location>
</feature>
<keyword evidence="1" id="KW-0802">TPR repeat</keyword>
<keyword evidence="3" id="KW-0732">Signal</keyword>
<reference evidence="4 5" key="1">
    <citation type="submission" date="2018-05" db="EMBL/GenBank/DDBJ databases">
        <title>Candidatus Cardinium hertigii Genome Assembly.</title>
        <authorList>
            <person name="Showmaker K.C."/>
            <person name="Walden K.O."/>
            <person name="Fields C.J."/>
            <person name="Lambert K.N."/>
            <person name="Hudson M.E."/>
        </authorList>
    </citation>
    <scope>NUCLEOTIDE SEQUENCE [LARGE SCALE GENOMIC DNA]</scope>
    <source>
        <strain evidence="5">cHgTN10</strain>
    </source>
</reference>
<dbReference type="AlphaFoldDB" id="A0A2Z3LDG0"/>
<accession>A0A2Z3LDG0</accession>
<dbReference type="Proteomes" id="UP000245872">
    <property type="component" value="Chromosome"/>
</dbReference>
<sequence precursor="true">MSLLYRLTVLLLGIAMPHRLGAIPAAISQIIKQLETVQKVKKPKANKKQKKASQEQVATAAAEEKIPPQPADSPLSKPLVTAAVEPIDKPALPPPLTQLEQACLHIEEAIQDSTLVVHPATWYYKGRIYEQMLKHTLTAASVTSASFLLDEALMAYEKVKQLSQPASQFYSFASANIAALWQLYLERGIRYAKQHAYEQAIEHFTVCRRILPEETTPLFYMAIVQQCNAQPEAALHTYTTYGQCQQPQPAIVRAMADIYGNQLKDFDKAIALLDHGLTQFPFEDSLLEEQYNLYKATNQLPLYESLLCQAMLAQPNQWDKQYAYAYFLQNEDRIEEASYFYQQMLKALPRQYAGWRQMGILWYNEAIKTYTTIRKLIAQKQPAQLHKGTQPLVWVIPRLTLPVVDRYAAIYYPTSAYEIMDCHAETRNWLGGPRISDQIKANTIPYTAPLFLLIKQQITAALTQHKQMQKIIHLQKCLQQSAHYLTIARTQNKKDKVVAQALYYTYYHLEKYRSASKLLDAMHTQKHYLDACSDPFSTKQESETSETQEE</sequence>
<keyword evidence="5" id="KW-1185">Reference proteome</keyword>
<dbReference type="RefSeq" id="WP_162534201.1">
    <property type="nucleotide sequence ID" value="NZ_CP029619.1"/>
</dbReference>
<evidence type="ECO:0000256" key="1">
    <source>
        <dbReference type="PROSITE-ProRule" id="PRU00339"/>
    </source>
</evidence>
<dbReference type="KEGG" id="cher:DK880_00851"/>
<evidence type="ECO:0000256" key="2">
    <source>
        <dbReference type="SAM" id="MobiDB-lite"/>
    </source>
</evidence>
<evidence type="ECO:0000313" key="4">
    <source>
        <dbReference type="EMBL" id="AWN82152.1"/>
    </source>
</evidence>
<organism evidence="4 5">
    <name type="scientific">Candidatus Cardinium hertigii</name>
    <dbReference type="NCBI Taxonomy" id="247481"/>
    <lineage>
        <taxon>Bacteria</taxon>
        <taxon>Pseudomonadati</taxon>
        <taxon>Bacteroidota</taxon>
        <taxon>Cytophagia</taxon>
        <taxon>Cytophagales</taxon>
        <taxon>Amoebophilaceae</taxon>
        <taxon>Candidatus Cardinium</taxon>
    </lineage>
</organism>
<dbReference type="PROSITE" id="PS50005">
    <property type="entry name" value="TPR"/>
    <property type="match status" value="1"/>
</dbReference>
<evidence type="ECO:0000313" key="5">
    <source>
        <dbReference type="Proteomes" id="UP000245872"/>
    </source>
</evidence>
<dbReference type="Gene3D" id="1.25.40.10">
    <property type="entry name" value="Tetratricopeptide repeat domain"/>
    <property type="match status" value="2"/>
</dbReference>
<dbReference type="InterPro" id="IPR011990">
    <property type="entry name" value="TPR-like_helical_dom_sf"/>
</dbReference>
<feature type="signal peptide" evidence="3">
    <location>
        <begin position="1"/>
        <end position="22"/>
    </location>
</feature>
<feature type="chain" id="PRO_5016310109" evidence="3">
    <location>
        <begin position="23"/>
        <end position="550"/>
    </location>
</feature>
<dbReference type="InterPro" id="IPR019734">
    <property type="entry name" value="TPR_rpt"/>
</dbReference>
<proteinExistence type="predicted"/>
<gene>
    <name evidence="4" type="ORF">DK880_00851</name>
</gene>
<name>A0A2Z3LDG0_9BACT</name>
<dbReference type="EMBL" id="CP029619">
    <property type="protein sequence ID" value="AWN82152.1"/>
    <property type="molecule type" value="Genomic_DNA"/>
</dbReference>
<evidence type="ECO:0000256" key="3">
    <source>
        <dbReference type="SAM" id="SignalP"/>
    </source>
</evidence>